<dbReference type="Proteomes" id="UP000499080">
    <property type="component" value="Unassembled WGS sequence"/>
</dbReference>
<evidence type="ECO:0000313" key="2">
    <source>
        <dbReference type="Proteomes" id="UP000499080"/>
    </source>
</evidence>
<comment type="caution">
    <text evidence="1">The sequence shown here is derived from an EMBL/GenBank/DDBJ whole genome shotgun (WGS) entry which is preliminary data.</text>
</comment>
<organism evidence="1 2">
    <name type="scientific">Araneus ventricosus</name>
    <name type="common">Orbweaver spider</name>
    <name type="synonym">Epeira ventricosa</name>
    <dbReference type="NCBI Taxonomy" id="182803"/>
    <lineage>
        <taxon>Eukaryota</taxon>
        <taxon>Metazoa</taxon>
        <taxon>Ecdysozoa</taxon>
        <taxon>Arthropoda</taxon>
        <taxon>Chelicerata</taxon>
        <taxon>Arachnida</taxon>
        <taxon>Araneae</taxon>
        <taxon>Araneomorphae</taxon>
        <taxon>Entelegynae</taxon>
        <taxon>Araneoidea</taxon>
        <taxon>Araneidae</taxon>
        <taxon>Araneus</taxon>
    </lineage>
</organism>
<gene>
    <name evidence="1" type="ORF">AVEN_159648_1</name>
</gene>
<name>A0A4Y2FGV9_ARAVE</name>
<evidence type="ECO:0000313" key="1">
    <source>
        <dbReference type="EMBL" id="GBM40672.1"/>
    </source>
</evidence>
<proteinExistence type="predicted"/>
<protein>
    <submittedName>
        <fullName evidence="1">Uncharacterized protein</fullName>
    </submittedName>
</protein>
<feature type="non-terminal residue" evidence="1">
    <location>
        <position position="23"/>
    </location>
</feature>
<accession>A0A4Y2FGV9</accession>
<dbReference type="EMBL" id="BGPR01000939">
    <property type="protein sequence ID" value="GBM40672.1"/>
    <property type="molecule type" value="Genomic_DNA"/>
</dbReference>
<reference evidence="1 2" key="1">
    <citation type="journal article" date="2019" name="Sci. Rep.">
        <title>Orb-weaving spider Araneus ventricosus genome elucidates the spidroin gene catalogue.</title>
        <authorList>
            <person name="Kono N."/>
            <person name="Nakamura H."/>
            <person name="Ohtoshi R."/>
            <person name="Moran D.A.P."/>
            <person name="Shinohara A."/>
            <person name="Yoshida Y."/>
            <person name="Fujiwara M."/>
            <person name="Mori M."/>
            <person name="Tomita M."/>
            <person name="Arakawa K."/>
        </authorList>
    </citation>
    <scope>NUCLEOTIDE SEQUENCE [LARGE SCALE GENOMIC DNA]</scope>
</reference>
<keyword evidence="2" id="KW-1185">Reference proteome</keyword>
<dbReference type="AlphaFoldDB" id="A0A4Y2FGV9"/>
<sequence length="23" mass="2637">MQFQEKSNIMEGNQLSLFMSNGC</sequence>